<dbReference type="GO" id="GO:0005783">
    <property type="term" value="C:endoplasmic reticulum"/>
    <property type="evidence" value="ECO:0007669"/>
    <property type="project" value="TreeGrafter"/>
</dbReference>
<dbReference type="SMART" id="SM00022">
    <property type="entry name" value="PLAc"/>
    <property type="match status" value="1"/>
</dbReference>
<sequence>MDLLKVFALLPIVTIWLGARALPNAPDAYTPKGEICPTTRPSVRNGSSISTNETAWLERRRNVTVDAMIEFLGRLDLGSLNASLYIEENAANASALPNIGIAASGGGYRALMNGAGGLQAFDSRTVNSSLPGHLGGILQSATYLSGLSGGSWLVGSIYINNFTDVTSLRDSGTVWLFQDSIFVGPKDSTTFAVRTSDYYSQMQDAVAGKTDAGYNTSITDYWGRALAYQLLNATQGGVDYTWSSIALSPNFQSGGMPMPIVVADGRAPGQIIIPANTTVFEFNPWELGTFNPPLQAMVPLEFLGSNFSTGTLPTGQQCVRGFDNAGFVMGTSSSLFNQAFLQVNNTQAPQIVKNSVSQILSSLGAANLDIAVYEPNPFYLYNNQSEYANSSVLTLVDGGEDLQNIPLEPLLQPQRKVDIILALDSSADTSTRWPNGTAMVATYQRSLSSLGQQSGLAFPPVPDQNTFINLGLNNRPTFFGCNSSNASGSVPLVVYIPNAPYSYQSNVSTFDLQYNTTERDAIIENGYDVATLGNATADSKWPTCLGCAILSRSLERTNTAVPESCRACFQQYCWNGTTNSTDPGPYYPTYKLSQLHGSTSGARRSILFTSRLELEVVEAAVCYALICSLLW</sequence>
<dbReference type="InterPro" id="IPR002642">
    <property type="entry name" value="LysoPLipase_cat_dom"/>
</dbReference>
<evidence type="ECO:0000256" key="7">
    <source>
        <dbReference type="ARBA" id="ARBA00023180"/>
    </source>
</evidence>
<keyword evidence="10" id="KW-0732">Signal</keyword>
<evidence type="ECO:0000313" key="12">
    <source>
        <dbReference type="EMBL" id="KAJ5377779.1"/>
    </source>
</evidence>
<dbReference type="PANTHER" id="PTHR10728:SF62">
    <property type="entry name" value="LYSOPHOSPHOLIPASE"/>
    <property type="match status" value="1"/>
</dbReference>
<dbReference type="GO" id="GO:0004622">
    <property type="term" value="F:phosphatidylcholine lysophospholipase activity"/>
    <property type="evidence" value="ECO:0007669"/>
    <property type="project" value="UniProtKB-EC"/>
</dbReference>
<comment type="catalytic activity">
    <reaction evidence="8 10">
        <text>a 1-acyl-sn-glycero-3-phosphocholine + H2O = sn-glycerol 3-phosphocholine + a fatty acid + H(+)</text>
        <dbReference type="Rhea" id="RHEA:15177"/>
        <dbReference type="ChEBI" id="CHEBI:15377"/>
        <dbReference type="ChEBI" id="CHEBI:15378"/>
        <dbReference type="ChEBI" id="CHEBI:16870"/>
        <dbReference type="ChEBI" id="CHEBI:28868"/>
        <dbReference type="ChEBI" id="CHEBI:58168"/>
        <dbReference type="EC" id="3.1.1.5"/>
    </reaction>
</comment>
<keyword evidence="13" id="KW-1185">Reference proteome</keyword>
<dbReference type="Proteomes" id="UP001147782">
    <property type="component" value="Unassembled WGS sequence"/>
</dbReference>
<reference evidence="12" key="2">
    <citation type="journal article" date="2023" name="IMA Fungus">
        <title>Comparative genomic study of the Penicillium genus elucidates a diverse pangenome and 15 lateral gene transfer events.</title>
        <authorList>
            <person name="Petersen C."/>
            <person name="Sorensen T."/>
            <person name="Nielsen M.R."/>
            <person name="Sondergaard T.E."/>
            <person name="Sorensen J.L."/>
            <person name="Fitzpatrick D.A."/>
            <person name="Frisvad J.C."/>
            <person name="Nielsen K.L."/>
        </authorList>
    </citation>
    <scope>NUCLEOTIDE SEQUENCE</scope>
    <source>
        <strain evidence="12">IBT 29864</strain>
    </source>
</reference>
<evidence type="ECO:0000256" key="9">
    <source>
        <dbReference type="PROSITE-ProRule" id="PRU00555"/>
    </source>
</evidence>
<dbReference type="InterPro" id="IPR016035">
    <property type="entry name" value="Acyl_Trfase/lysoPLipase"/>
</dbReference>
<dbReference type="GO" id="GO:0046475">
    <property type="term" value="P:glycerophospholipid catabolic process"/>
    <property type="evidence" value="ECO:0007669"/>
    <property type="project" value="TreeGrafter"/>
</dbReference>
<dbReference type="RefSeq" id="XP_056556642.1">
    <property type="nucleotide sequence ID" value="XM_056698117.1"/>
</dbReference>
<dbReference type="AlphaFoldDB" id="A0A9W9SIA6"/>
<evidence type="ECO:0000256" key="10">
    <source>
        <dbReference type="RuleBase" id="RU362103"/>
    </source>
</evidence>
<keyword evidence="5 9" id="KW-0442">Lipid degradation</keyword>
<dbReference type="OrthoDB" id="4084751at2759"/>
<feature type="domain" description="PLA2c" evidence="11">
    <location>
        <begin position="35"/>
        <end position="579"/>
    </location>
</feature>
<dbReference type="GO" id="GO:0005829">
    <property type="term" value="C:cytosol"/>
    <property type="evidence" value="ECO:0007669"/>
    <property type="project" value="TreeGrafter"/>
</dbReference>
<evidence type="ECO:0000313" key="13">
    <source>
        <dbReference type="Proteomes" id="UP001147782"/>
    </source>
</evidence>
<dbReference type="GeneID" id="81437296"/>
<name>A0A9W9SIA6_9EURO</name>
<protein>
    <recommendedName>
        <fullName evidence="3 10">Lysophospholipase</fullName>
        <ecNumber evidence="3 10">3.1.1.5</ecNumber>
    </recommendedName>
</protein>
<evidence type="ECO:0000259" key="11">
    <source>
        <dbReference type="PROSITE" id="PS51210"/>
    </source>
</evidence>
<reference evidence="12" key="1">
    <citation type="submission" date="2022-11" db="EMBL/GenBank/DDBJ databases">
        <authorList>
            <person name="Petersen C."/>
        </authorList>
    </citation>
    <scope>NUCLEOTIDE SEQUENCE</scope>
    <source>
        <strain evidence="12">IBT 29864</strain>
    </source>
</reference>
<evidence type="ECO:0000256" key="6">
    <source>
        <dbReference type="ARBA" id="ARBA00023098"/>
    </source>
</evidence>
<dbReference type="Pfam" id="PF01735">
    <property type="entry name" value="PLA2_B"/>
    <property type="match status" value="1"/>
</dbReference>
<keyword evidence="7" id="KW-0325">Glycoprotein</keyword>
<feature type="chain" id="PRO_5041014421" description="Lysophospholipase" evidence="10">
    <location>
        <begin position="22"/>
        <end position="631"/>
    </location>
</feature>
<keyword evidence="6 9" id="KW-0443">Lipid metabolism</keyword>
<accession>A0A9W9SIA6</accession>
<keyword evidence="4 9" id="KW-0378">Hydrolase</keyword>
<evidence type="ECO:0000256" key="8">
    <source>
        <dbReference type="ARBA" id="ARBA00049531"/>
    </source>
</evidence>
<comment type="similarity">
    <text evidence="2 10">Belongs to the lysophospholipase family.</text>
</comment>
<evidence type="ECO:0000256" key="1">
    <source>
        <dbReference type="ARBA" id="ARBA00002169"/>
    </source>
</evidence>
<gene>
    <name evidence="12" type="ORF">N7496_005188</name>
</gene>
<feature type="signal peptide" evidence="10">
    <location>
        <begin position="1"/>
        <end position="21"/>
    </location>
</feature>
<dbReference type="EMBL" id="JAPZBS010000004">
    <property type="protein sequence ID" value="KAJ5377779.1"/>
    <property type="molecule type" value="Genomic_DNA"/>
</dbReference>
<dbReference type="FunFam" id="3.40.1090.10:FF:000010">
    <property type="entry name" value="Lysophospholipase"/>
    <property type="match status" value="1"/>
</dbReference>
<dbReference type="EC" id="3.1.1.5" evidence="3 10"/>
<dbReference type="Gene3D" id="3.40.1090.10">
    <property type="entry name" value="Cytosolic phospholipase A2 catalytic domain"/>
    <property type="match status" value="1"/>
</dbReference>
<evidence type="ECO:0000256" key="2">
    <source>
        <dbReference type="ARBA" id="ARBA00008780"/>
    </source>
</evidence>
<evidence type="ECO:0000256" key="5">
    <source>
        <dbReference type="ARBA" id="ARBA00022963"/>
    </source>
</evidence>
<dbReference type="PANTHER" id="PTHR10728">
    <property type="entry name" value="CYTOSOLIC PHOSPHOLIPASE A2"/>
    <property type="match status" value="1"/>
</dbReference>
<dbReference type="GO" id="GO:0004623">
    <property type="term" value="F:phospholipase A2 activity"/>
    <property type="evidence" value="ECO:0007669"/>
    <property type="project" value="TreeGrafter"/>
</dbReference>
<dbReference type="SUPFAM" id="SSF52151">
    <property type="entry name" value="FabD/lysophospholipase-like"/>
    <property type="match status" value="1"/>
</dbReference>
<proteinExistence type="inferred from homology"/>
<comment type="function">
    <text evidence="1">Catalyzes the release of fatty acids from lysophospholipids.</text>
</comment>
<evidence type="ECO:0000256" key="4">
    <source>
        <dbReference type="ARBA" id="ARBA00022801"/>
    </source>
</evidence>
<comment type="caution">
    <text evidence="12">The sequence shown here is derived from an EMBL/GenBank/DDBJ whole genome shotgun (WGS) entry which is preliminary data.</text>
</comment>
<organism evidence="12 13">
    <name type="scientific">Penicillium cataractarum</name>
    <dbReference type="NCBI Taxonomy" id="2100454"/>
    <lineage>
        <taxon>Eukaryota</taxon>
        <taxon>Fungi</taxon>
        <taxon>Dikarya</taxon>
        <taxon>Ascomycota</taxon>
        <taxon>Pezizomycotina</taxon>
        <taxon>Eurotiomycetes</taxon>
        <taxon>Eurotiomycetidae</taxon>
        <taxon>Eurotiales</taxon>
        <taxon>Aspergillaceae</taxon>
        <taxon>Penicillium</taxon>
    </lineage>
</organism>
<evidence type="ECO:0000256" key="3">
    <source>
        <dbReference type="ARBA" id="ARBA00013274"/>
    </source>
</evidence>
<dbReference type="PROSITE" id="PS51210">
    <property type="entry name" value="PLA2C"/>
    <property type="match status" value="1"/>
</dbReference>